<evidence type="ECO:0000313" key="2">
    <source>
        <dbReference type="EMBL" id="MDM9632210.1"/>
    </source>
</evidence>
<evidence type="ECO:0000313" key="3">
    <source>
        <dbReference type="Proteomes" id="UP001174839"/>
    </source>
</evidence>
<keyword evidence="1" id="KW-1133">Transmembrane helix</keyword>
<gene>
    <name evidence="2" type="ORF">QU605_12055</name>
</gene>
<sequence length="127" mass="14225">MKRRNFLVYSALGITSVALPIWYYNKDSSGYHELVIEPEFLSHIMDGQSIDEIGSHYLELNPGESSETELISLLPEADATTGDGIIQKIRQEIVANYTSGDTICIDGWVLSRTEARQCALYSLNHKT</sequence>
<dbReference type="RefSeq" id="WP_289725575.1">
    <property type="nucleotide sequence ID" value="NZ_JAUDUY010000006.1"/>
</dbReference>
<protein>
    <submittedName>
        <fullName evidence="2">Uncharacterized protein</fullName>
    </submittedName>
</protein>
<dbReference type="Proteomes" id="UP001174839">
    <property type="component" value="Unassembled WGS sequence"/>
</dbReference>
<dbReference type="EMBL" id="JAUDUY010000006">
    <property type="protein sequence ID" value="MDM9632210.1"/>
    <property type="molecule type" value="Genomic_DNA"/>
</dbReference>
<keyword evidence="1" id="KW-0472">Membrane</keyword>
<accession>A0ABT7WH14</accession>
<organism evidence="2 3">
    <name type="scientific">Robiginitalea aurantiaca</name>
    <dbReference type="NCBI Taxonomy" id="3056915"/>
    <lineage>
        <taxon>Bacteria</taxon>
        <taxon>Pseudomonadati</taxon>
        <taxon>Bacteroidota</taxon>
        <taxon>Flavobacteriia</taxon>
        <taxon>Flavobacteriales</taxon>
        <taxon>Flavobacteriaceae</taxon>
        <taxon>Robiginitalea</taxon>
    </lineage>
</organism>
<keyword evidence="1" id="KW-0812">Transmembrane</keyword>
<reference evidence="2" key="1">
    <citation type="submission" date="2023-06" db="EMBL/GenBank/DDBJ databases">
        <title>Robiginitalea aurantiacus sp. nov. and Algoriphagus sediminis sp. nov., isolated from coastal sediment.</title>
        <authorList>
            <person name="Zhou Z.Y."/>
            <person name="An J."/>
            <person name="Jia Y.W."/>
            <person name="Du Z.J."/>
        </authorList>
    </citation>
    <scope>NUCLEOTIDE SEQUENCE</scope>
    <source>
        <strain evidence="2">M39</strain>
    </source>
</reference>
<evidence type="ECO:0000256" key="1">
    <source>
        <dbReference type="SAM" id="Phobius"/>
    </source>
</evidence>
<keyword evidence="3" id="KW-1185">Reference proteome</keyword>
<feature type="transmembrane region" description="Helical" evidence="1">
    <location>
        <begin position="6"/>
        <end position="24"/>
    </location>
</feature>
<name>A0ABT7WH14_9FLAO</name>
<proteinExistence type="predicted"/>
<comment type="caution">
    <text evidence="2">The sequence shown here is derived from an EMBL/GenBank/DDBJ whole genome shotgun (WGS) entry which is preliminary data.</text>
</comment>